<dbReference type="OrthoDB" id="9796817at2"/>
<gene>
    <name evidence="6" type="primary">dppA_1</name>
    <name evidence="6" type="ORF">C1752_01651</name>
</gene>
<dbReference type="GO" id="GO:0030313">
    <property type="term" value="C:cell envelope"/>
    <property type="evidence" value="ECO:0007669"/>
    <property type="project" value="UniProtKB-SubCell"/>
</dbReference>
<reference evidence="6 7" key="1">
    <citation type="journal article" date="2018" name="Sci. Rep.">
        <title>A novel species of the marine cyanobacterium Acaryochloris with a unique pigment content and lifestyle.</title>
        <authorList>
            <person name="Partensky F."/>
            <person name="Six C."/>
            <person name="Ratin M."/>
            <person name="Garczarek L."/>
            <person name="Vaulot D."/>
            <person name="Probert I."/>
            <person name="Calteau A."/>
            <person name="Gourvil P."/>
            <person name="Marie D."/>
            <person name="Grebert T."/>
            <person name="Bouchier C."/>
            <person name="Le Panse S."/>
            <person name="Gachenot M."/>
            <person name="Rodriguez F."/>
            <person name="Garrido J.L."/>
        </authorList>
    </citation>
    <scope>NUCLEOTIDE SEQUENCE [LARGE SCALE GENOMIC DNA]</scope>
    <source>
        <strain evidence="6 7">RCC1774</strain>
    </source>
</reference>
<evidence type="ECO:0000259" key="5">
    <source>
        <dbReference type="Pfam" id="PF00496"/>
    </source>
</evidence>
<evidence type="ECO:0000256" key="1">
    <source>
        <dbReference type="ARBA" id="ARBA00004196"/>
    </source>
</evidence>
<dbReference type="InterPro" id="IPR030678">
    <property type="entry name" value="Peptide/Ni-bd"/>
</dbReference>
<feature type="domain" description="Solute-binding protein family 5" evidence="5">
    <location>
        <begin position="91"/>
        <end position="456"/>
    </location>
</feature>
<comment type="similarity">
    <text evidence="2">Belongs to the bacterial solute-binding protein 5 family.</text>
</comment>
<dbReference type="GO" id="GO:0042597">
    <property type="term" value="C:periplasmic space"/>
    <property type="evidence" value="ECO:0007669"/>
    <property type="project" value="UniProtKB-ARBA"/>
</dbReference>
<keyword evidence="7" id="KW-1185">Reference proteome</keyword>
<evidence type="ECO:0000256" key="4">
    <source>
        <dbReference type="ARBA" id="ARBA00022729"/>
    </source>
</evidence>
<dbReference type="PANTHER" id="PTHR30290:SF10">
    <property type="entry name" value="PERIPLASMIC OLIGOPEPTIDE-BINDING PROTEIN-RELATED"/>
    <property type="match status" value="1"/>
</dbReference>
<organism evidence="6 7">
    <name type="scientific">Acaryochloris thomasi RCC1774</name>
    <dbReference type="NCBI Taxonomy" id="1764569"/>
    <lineage>
        <taxon>Bacteria</taxon>
        <taxon>Bacillati</taxon>
        <taxon>Cyanobacteriota</taxon>
        <taxon>Cyanophyceae</taxon>
        <taxon>Acaryochloridales</taxon>
        <taxon>Acaryochloridaceae</taxon>
        <taxon>Acaryochloris</taxon>
        <taxon>Acaryochloris thomasi</taxon>
    </lineage>
</organism>
<dbReference type="AlphaFoldDB" id="A0A2W1JJY9"/>
<dbReference type="InterPro" id="IPR039424">
    <property type="entry name" value="SBP_5"/>
</dbReference>
<protein>
    <submittedName>
        <fullName evidence="6">Periplasmic dipeptide transport protein</fullName>
    </submittedName>
</protein>
<dbReference type="SUPFAM" id="SSF53850">
    <property type="entry name" value="Periplasmic binding protein-like II"/>
    <property type="match status" value="1"/>
</dbReference>
<dbReference type="GO" id="GO:0015833">
    <property type="term" value="P:peptide transport"/>
    <property type="evidence" value="ECO:0007669"/>
    <property type="project" value="TreeGrafter"/>
</dbReference>
<dbReference type="InterPro" id="IPR000914">
    <property type="entry name" value="SBP_5_dom"/>
</dbReference>
<accession>A0A2W1JJY9</accession>
<dbReference type="Gene3D" id="3.40.190.10">
    <property type="entry name" value="Periplasmic binding protein-like II"/>
    <property type="match status" value="1"/>
</dbReference>
<dbReference type="Proteomes" id="UP000248857">
    <property type="component" value="Unassembled WGS sequence"/>
</dbReference>
<name>A0A2W1JJY9_9CYAN</name>
<sequence>MINVGRLLLRPWTGMQRFVVLLCVSLLLVVSCGPKPSADGPSAVNNGDFITIGTTSKLRTLDPADAYDIFSGILLNNMGERLYTYELGSTKLVPQLATALPEVSEDGLTYIIPLREGVQFHDGTPFNAKAMAFSLRRFIENGGQPSFLLADAIESVKPTAEYELTIELKQPFSALPALLSFFGACAVSPKAYDVGPGKFAPDTFVGTGPYKLARYGPDLLQLQAFDQYWGEKPANPGVSIQLLTDAPNLFNAFQTGAVDVAYQNLEPEQVQNLRQDADKSGWKVIEAQGTGVTYLVLNLKQEPLDNVAVRRAIAAIVDRPLINKRVYQGQAEPIYSLLPTAFESYSPVFKESYGDGNAEVAQKYLDEAGYSTENPLRLELWYPSNSVPRSLIASLLKAFAKDKLDGAVELEINSVDSATAFQNVSKGIYPSLLVTWFPDFFDPDTYIQPFLSCLKGSQEEGCEEGASQSQGSFYYSDDANALVKQQRRTLDPEKRQAIFGELQEILADDVPYIPLVQSKEYAFAQQNIEGVQISPTQQFPFWTLQRDTAQAQEN</sequence>
<evidence type="ECO:0000256" key="2">
    <source>
        <dbReference type="ARBA" id="ARBA00005695"/>
    </source>
</evidence>
<dbReference type="EMBL" id="PQWO01000004">
    <property type="protein sequence ID" value="PZD73728.1"/>
    <property type="molecule type" value="Genomic_DNA"/>
</dbReference>
<dbReference type="Gene3D" id="3.10.105.10">
    <property type="entry name" value="Dipeptide-binding Protein, Domain 3"/>
    <property type="match status" value="1"/>
</dbReference>
<dbReference type="Pfam" id="PF00496">
    <property type="entry name" value="SBP_bac_5"/>
    <property type="match status" value="1"/>
</dbReference>
<evidence type="ECO:0000256" key="3">
    <source>
        <dbReference type="ARBA" id="ARBA00022448"/>
    </source>
</evidence>
<dbReference type="PIRSF" id="PIRSF002741">
    <property type="entry name" value="MppA"/>
    <property type="match status" value="1"/>
</dbReference>
<comment type="subcellular location">
    <subcellularLocation>
        <location evidence="1">Cell envelope</location>
    </subcellularLocation>
</comment>
<keyword evidence="3" id="KW-0813">Transport</keyword>
<dbReference type="GO" id="GO:1904680">
    <property type="term" value="F:peptide transmembrane transporter activity"/>
    <property type="evidence" value="ECO:0007669"/>
    <property type="project" value="TreeGrafter"/>
</dbReference>
<dbReference type="CDD" id="cd08519">
    <property type="entry name" value="PBP2_NikA_DppA_OppA_like_20"/>
    <property type="match status" value="1"/>
</dbReference>
<proteinExistence type="inferred from homology"/>
<keyword evidence="4" id="KW-0732">Signal</keyword>
<dbReference type="GO" id="GO:0043190">
    <property type="term" value="C:ATP-binding cassette (ABC) transporter complex"/>
    <property type="evidence" value="ECO:0007669"/>
    <property type="project" value="InterPro"/>
</dbReference>
<dbReference type="PROSITE" id="PS51257">
    <property type="entry name" value="PROKAR_LIPOPROTEIN"/>
    <property type="match status" value="1"/>
</dbReference>
<evidence type="ECO:0000313" key="7">
    <source>
        <dbReference type="Proteomes" id="UP000248857"/>
    </source>
</evidence>
<evidence type="ECO:0000313" key="6">
    <source>
        <dbReference type="EMBL" id="PZD73728.1"/>
    </source>
</evidence>
<comment type="caution">
    <text evidence="6">The sequence shown here is derived from an EMBL/GenBank/DDBJ whole genome shotgun (WGS) entry which is preliminary data.</text>
</comment>
<dbReference type="PANTHER" id="PTHR30290">
    <property type="entry name" value="PERIPLASMIC BINDING COMPONENT OF ABC TRANSPORTER"/>
    <property type="match status" value="1"/>
</dbReference>